<accession>A0A543AWL6</accession>
<dbReference type="Pfam" id="PF00583">
    <property type="entry name" value="Acetyltransf_1"/>
    <property type="match status" value="1"/>
</dbReference>
<evidence type="ECO:0000313" key="2">
    <source>
        <dbReference type="EMBL" id="TQL76962.1"/>
    </source>
</evidence>
<evidence type="ECO:0000313" key="3">
    <source>
        <dbReference type="Proteomes" id="UP000317043"/>
    </source>
</evidence>
<name>A0A543AWL6_9ACTN</name>
<dbReference type="Gene3D" id="3.40.630.30">
    <property type="match status" value="1"/>
</dbReference>
<evidence type="ECO:0000259" key="1">
    <source>
        <dbReference type="PROSITE" id="PS51186"/>
    </source>
</evidence>
<dbReference type="InParanoid" id="A0A543AWL6"/>
<dbReference type="AlphaFoldDB" id="A0A543AWL6"/>
<dbReference type="InterPro" id="IPR016181">
    <property type="entry name" value="Acyl_CoA_acyltransferase"/>
</dbReference>
<dbReference type="RefSeq" id="WP_142039164.1">
    <property type="nucleotide sequence ID" value="NZ_JBHTGS010000001.1"/>
</dbReference>
<dbReference type="CDD" id="cd04301">
    <property type="entry name" value="NAT_SF"/>
    <property type="match status" value="1"/>
</dbReference>
<dbReference type="InterPro" id="IPR000182">
    <property type="entry name" value="GNAT_dom"/>
</dbReference>
<proteinExistence type="predicted"/>
<dbReference type="GO" id="GO:0016747">
    <property type="term" value="F:acyltransferase activity, transferring groups other than amino-acyl groups"/>
    <property type="evidence" value="ECO:0007669"/>
    <property type="project" value="InterPro"/>
</dbReference>
<dbReference type="SUPFAM" id="SSF55729">
    <property type="entry name" value="Acyl-CoA N-acyltransferases (Nat)"/>
    <property type="match status" value="1"/>
</dbReference>
<dbReference type="PROSITE" id="PS51186">
    <property type="entry name" value="GNAT"/>
    <property type="match status" value="1"/>
</dbReference>
<keyword evidence="3" id="KW-1185">Reference proteome</keyword>
<reference evidence="2 3" key="1">
    <citation type="submission" date="2019-06" db="EMBL/GenBank/DDBJ databases">
        <title>Sequencing the genomes of 1000 actinobacteria strains.</title>
        <authorList>
            <person name="Klenk H.-P."/>
        </authorList>
    </citation>
    <scope>NUCLEOTIDE SEQUENCE [LARGE SCALE GENOMIC DNA]</scope>
    <source>
        <strain evidence="2 3">DSM 45928</strain>
    </source>
</reference>
<feature type="domain" description="N-acetyltransferase" evidence="1">
    <location>
        <begin position="1"/>
        <end position="166"/>
    </location>
</feature>
<keyword evidence="2" id="KW-0808">Transferase</keyword>
<dbReference type="Proteomes" id="UP000317043">
    <property type="component" value="Unassembled WGS sequence"/>
</dbReference>
<protein>
    <submittedName>
        <fullName evidence="2">Acetyltransferase (GNAT) family protein</fullName>
    </submittedName>
</protein>
<dbReference type="OrthoDB" id="4119890at2"/>
<organism evidence="2 3">
    <name type="scientific">Stackebrandtia endophytica</name>
    <dbReference type="NCBI Taxonomy" id="1496996"/>
    <lineage>
        <taxon>Bacteria</taxon>
        <taxon>Bacillati</taxon>
        <taxon>Actinomycetota</taxon>
        <taxon>Actinomycetes</taxon>
        <taxon>Glycomycetales</taxon>
        <taxon>Glycomycetaceae</taxon>
        <taxon>Stackebrandtia</taxon>
    </lineage>
</organism>
<dbReference type="EMBL" id="VFOW01000001">
    <property type="protein sequence ID" value="TQL76962.1"/>
    <property type="molecule type" value="Genomic_DNA"/>
</dbReference>
<sequence length="341" mass="37949">MDIETPDVHDAETVDQMFAVLQAAHLVDEPDNPPPCGVAYRVGMRQHPLTEKFERRIIRDDCRVVAVLSLFMPLVDNTAFCDAEVTVHPDYRRRGLGTALLREAEHIGRADGRRSLATGSIGRWEDGPQRSEAGRRFLEAAGYDLVLTEVLRSADIDAVQPAVERELLAQAQAASVDYETIAWTGRTPEEYLAPIAALNSTFLNEAPIGDLDLEPEKIDPDRKRRREELKIERGVFLCGVFARPKGSEEIVATTVIEIHTEPGDVAHQQITLVAPNHRGHRLGMRVKLENHEQLRAARPEVRSIHTGNASVNAAMIAINEQLGFVPVDAWYAYQTDISKTS</sequence>
<gene>
    <name evidence="2" type="ORF">FB566_2506</name>
</gene>
<comment type="caution">
    <text evidence="2">The sequence shown here is derived from an EMBL/GenBank/DDBJ whole genome shotgun (WGS) entry which is preliminary data.</text>
</comment>